<evidence type="ECO:0000256" key="4">
    <source>
        <dbReference type="ARBA" id="ARBA00022989"/>
    </source>
</evidence>
<dbReference type="GO" id="GO:0016020">
    <property type="term" value="C:membrane"/>
    <property type="evidence" value="ECO:0007669"/>
    <property type="project" value="UniProtKB-SubCell"/>
</dbReference>
<dbReference type="PANTHER" id="PTHR46854">
    <property type="entry name" value="5'-ADENYLYLSULFATE REDUCTASE-LIKE 4-RELATED"/>
    <property type="match status" value="1"/>
</dbReference>
<evidence type="ECO:0000256" key="3">
    <source>
        <dbReference type="ARBA" id="ARBA00022729"/>
    </source>
</evidence>
<dbReference type="EMBL" id="JAUJYO010000012">
    <property type="protein sequence ID" value="KAK1301322.1"/>
    <property type="molecule type" value="Genomic_DNA"/>
</dbReference>
<comment type="subcellular location">
    <subcellularLocation>
        <location evidence="1">Membrane</location>
        <topology evidence="1">Single-pass membrane protein</topology>
    </subcellularLocation>
</comment>
<evidence type="ECO:0000313" key="10">
    <source>
        <dbReference type="EMBL" id="KAK1301322.1"/>
    </source>
</evidence>
<keyword evidence="6" id="KW-0325">Glycoprotein</keyword>
<feature type="transmembrane region" description="Helical" evidence="7">
    <location>
        <begin position="233"/>
        <end position="251"/>
    </location>
</feature>
<sequence>MEAAMWVCRWGLLVLLFVFGGSSFMVSADSVAIAAATCPAGSSVVDSVLPPLDLCPATWGSPIDGGYGDVLTLNQLVIEGDELALQKALHLVHMNRNRYIAVLFYASWCPFSKRCKPNFSTLSSLFPTIIHFAFEESNVKPSTLSRYGVHGFPTLFLFNSTMRVRYRGSRTIKSLSTFYSDVTGIRSLASYSFNLEIIGDLQNLENKTVDNVEPEFCPFSWAKSPENLFREETYLALAIAFLLMRILYILLPKLLACAKKAWIRHIHNATLMSLLDNPHAYIDGGMRAFSRLYPTNRSNLQGGAMNAKAWASKSLASVSIGEPSTTRTLSGNDRR</sequence>
<evidence type="ECO:0000256" key="7">
    <source>
        <dbReference type="SAM" id="Phobius"/>
    </source>
</evidence>
<dbReference type="InterPro" id="IPR036249">
    <property type="entry name" value="Thioredoxin-like_sf"/>
</dbReference>
<dbReference type="Pfam" id="PF00085">
    <property type="entry name" value="Thioredoxin"/>
    <property type="match status" value="1"/>
</dbReference>
<dbReference type="PROSITE" id="PS51352">
    <property type="entry name" value="THIOREDOXIN_2"/>
    <property type="match status" value="1"/>
</dbReference>
<evidence type="ECO:0000256" key="5">
    <source>
        <dbReference type="ARBA" id="ARBA00023136"/>
    </source>
</evidence>
<dbReference type="Proteomes" id="UP001180020">
    <property type="component" value="Unassembled WGS sequence"/>
</dbReference>
<comment type="caution">
    <text evidence="10">The sequence shown here is derived from an EMBL/GenBank/DDBJ whole genome shotgun (WGS) entry which is preliminary data.</text>
</comment>
<evidence type="ECO:0000313" key="11">
    <source>
        <dbReference type="Proteomes" id="UP001180020"/>
    </source>
</evidence>
<feature type="signal peptide" evidence="8">
    <location>
        <begin position="1"/>
        <end position="23"/>
    </location>
</feature>
<evidence type="ECO:0000259" key="9">
    <source>
        <dbReference type="PROSITE" id="PS51352"/>
    </source>
</evidence>
<accession>A0AAV9DKC1</accession>
<proteinExistence type="predicted"/>
<keyword evidence="4 7" id="KW-1133">Transmembrane helix</keyword>
<keyword evidence="3 8" id="KW-0732">Signal</keyword>
<feature type="chain" id="PRO_5043754089" evidence="8">
    <location>
        <begin position="24"/>
        <end position="335"/>
    </location>
</feature>
<reference evidence="10" key="1">
    <citation type="journal article" date="2023" name="Nat. Commun.">
        <title>Diploid and tetraploid genomes of Acorus and the evolution of monocots.</title>
        <authorList>
            <person name="Ma L."/>
            <person name="Liu K.W."/>
            <person name="Li Z."/>
            <person name="Hsiao Y.Y."/>
            <person name="Qi Y."/>
            <person name="Fu T."/>
            <person name="Tang G.D."/>
            <person name="Zhang D."/>
            <person name="Sun W.H."/>
            <person name="Liu D.K."/>
            <person name="Li Y."/>
            <person name="Chen G.Z."/>
            <person name="Liu X.D."/>
            <person name="Liao X.Y."/>
            <person name="Jiang Y.T."/>
            <person name="Yu X."/>
            <person name="Hao Y."/>
            <person name="Huang J."/>
            <person name="Zhao X.W."/>
            <person name="Ke S."/>
            <person name="Chen Y.Y."/>
            <person name="Wu W.L."/>
            <person name="Hsu J.L."/>
            <person name="Lin Y.F."/>
            <person name="Huang M.D."/>
            <person name="Li C.Y."/>
            <person name="Huang L."/>
            <person name="Wang Z.W."/>
            <person name="Zhao X."/>
            <person name="Zhong W.Y."/>
            <person name="Peng D.H."/>
            <person name="Ahmad S."/>
            <person name="Lan S."/>
            <person name="Zhang J.S."/>
            <person name="Tsai W.C."/>
            <person name="Van de Peer Y."/>
            <person name="Liu Z.J."/>
        </authorList>
    </citation>
    <scope>NUCLEOTIDE SEQUENCE</scope>
    <source>
        <strain evidence="10">CP</strain>
    </source>
</reference>
<evidence type="ECO:0000256" key="6">
    <source>
        <dbReference type="ARBA" id="ARBA00023180"/>
    </source>
</evidence>
<reference evidence="10" key="2">
    <citation type="submission" date="2023-06" db="EMBL/GenBank/DDBJ databases">
        <authorList>
            <person name="Ma L."/>
            <person name="Liu K.-W."/>
            <person name="Li Z."/>
            <person name="Hsiao Y.-Y."/>
            <person name="Qi Y."/>
            <person name="Fu T."/>
            <person name="Tang G."/>
            <person name="Zhang D."/>
            <person name="Sun W.-H."/>
            <person name="Liu D.-K."/>
            <person name="Li Y."/>
            <person name="Chen G.-Z."/>
            <person name="Liu X.-D."/>
            <person name="Liao X.-Y."/>
            <person name="Jiang Y.-T."/>
            <person name="Yu X."/>
            <person name="Hao Y."/>
            <person name="Huang J."/>
            <person name="Zhao X.-W."/>
            <person name="Ke S."/>
            <person name="Chen Y.-Y."/>
            <person name="Wu W.-L."/>
            <person name="Hsu J.-L."/>
            <person name="Lin Y.-F."/>
            <person name="Huang M.-D."/>
            <person name="Li C.-Y."/>
            <person name="Huang L."/>
            <person name="Wang Z.-W."/>
            <person name="Zhao X."/>
            <person name="Zhong W.-Y."/>
            <person name="Peng D.-H."/>
            <person name="Ahmad S."/>
            <person name="Lan S."/>
            <person name="Zhang J.-S."/>
            <person name="Tsai W.-C."/>
            <person name="Van De Peer Y."/>
            <person name="Liu Z.-J."/>
        </authorList>
    </citation>
    <scope>NUCLEOTIDE SEQUENCE</scope>
    <source>
        <strain evidence="10">CP</strain>
        <tissue evidence="10">Leaves</tissue>
    </source>
</reference>
<dbReference type="PANTHER" id="PTHR46854:SF1">
    <property type="entry name" value="5'-ADENYLYLSULFATE REDUCTASE-LIKE 4-RELATED"/>
    <property type="match status" value="1"/>
</dbReference>
<keyword evidence="5 7" id="KW-0472">Membrane</keyword>
<organism evidence="10 11">
    <name type="scientific">Acorus calamus</name>
    <name type="common">Sweet flag</name>
    <dbReference type="NCBI Taxonomy" id="4465"/>
    <lineage>
        <taxon>Eukaryota</taxon>
        <taxon>Viridiplantae</taxon>
        <taxon>Streptophyta</taxon>
        <taxon>Embryophyta</taxon>
        <taxon>Tracheophyta</taxon>
        <taxon>Spermatophyta</taxon>
        <taxon>Magnoliopsida</taxon>
        <taxon>Liliopsida</taxon>
        <taxon>Acoraceae</taxon>
        <taxon>Acorus</taxon>
    </lineage>
</organism>
<dbReference type="InterPro" id="IPR044606">
    <property type="entry name" value="APRL4/6"/>
</dbReference>
<protein>
    <submittedName>
        <fullName evidence="10">5'-adenylylsulfate reductase-like 3</fullName>
    </submittedName>
</protein>
<feature type="domain" description="Thioredoxin" evidence="9">
    <location>
        <begin position="43"/>
        <end position="203"/>
    </location>
</feature>
<evidence type="ECO:0000256" key="8">
    <source>
        <dbReference type="SAM" id="SignalP"/>
    </source>
</evidence>
<evidence type="ECO:0000256" key="1">
    <source>
        <dbReference type="ARBA" id="ARBA00004167"/>
    </source>
</evidence>
<dbReference type="AlphaFoldDB" id="A0AAV9DKC1"/>
<keyword evidence="2 7" id="KW-0812">Transmembrane</keyword>
<dbReference type="SUPFAM" id="SSF52833">
    <property type="entry name" value="Thioredoxin-like"/>
    <property type="match status" value="1"/>
</dbReference>
<dbReference type="Gene3D" id="3.40.30.10">
    <property type="entry name" value="Glutaredoxin"/>
    <property type="match status" value="1"/>
</dbReference>
<keyword evidence="11" id="KW-1185">Reference proteome</keyword>
<dbReference type="InterPro" id="IPR013766">
    <property type="entry name" value="Thioredoxin_domain"/>
</dbReference>
<dbReference type="CDD" id="cd02999">
    <property type="entry name" value="PDI_a_ERp44_like"/>
    <property type="match status" value="1"/>
</dbReference>
<name>A0AAV9DKC1_ACOCL</name>
<evidence type="ECO:0000256" key="2">
    <source>
        <dbReference type="ARBA" id="ARBA00022692"/>
    </source>
</evidence>
<gene>
    <name evidence="10" type="primary">APRL3</name>
    <name evidence="10" type="ORF">QJS10_CPB12g01328</name>
</gene>